<dbReference type="Proteomes" id="UP001222027">
    <property type="component" value="Unassembled WGS sequence"/>
</dbReference>
<comment type="caution">
    <text evidence="1">The sequence shown here is derived from an EMBL/GenBank/DDBJ whole genome shotgun (WGS) entry which is preliminary data.</text>
</comment>
<gene>
    <name evidence="1" type="ORF">OPV22_004785</name>
</gene>
<sequence length="108" mass="12314">MEDMLSYTQEKDQIPPLHGSPFQKASLLYNDMEVSANDLLILQGFSGQKSCSILQVERETKKQMLYAKLLSPWNHINLEENAYDAALGMAIRGKKKEFEKGFMDPNTD</sequence>
<reference evidence="1 2" key="1">
    <citation type="submission" date="2022-12" db="EMBL/GenBank/DDBJ databases">
        <title>Chromosome-scale assembly of the Ensete ventricosum genome.</title>
        <authorList>
            <person name="Dussert Y."/>
            <person name="Stocks J."/>
            <person name="Wendawek A."/>
            <person name="Woldeyes F."/>
            <person name="Nichols R.A."/>
            <person name="Borrell J.S."/>
        </authorList>
    </citation>
    <scope>NUCLEOTIDE SEQUENCE [LARGE SCALE GENOMIC DNA]</scope>
    <source>
        <strain evidence="2">cv. Maze</strain>
        <tissue evidence="1">Seeds</tissue>
    </source>
</reference>
<name>A0AAV8RPM5_ENSVE</name>
<proteinExistence type="predicted"/>
<accession>A0AAV8RPM5</accession>
<dbReference type="EMBL" id="JAQQAF010000002">
    <property type="protein sequence ID" value="KAJ8503899.1"/>
    <property type="molecule type" value="Genomic_DNA"/>
</dbReference>
<evidence type="ECO:0000313" key="2">
    <source>
        <dbReference type="Proteomes" id="UP001222027"/>
    </source>
</evidence>
<evidence type="ECO:0000313" key="1">
    <source>
        <dbReference type="EMBL" id="KAJ8503899.1"/>
    </source>
</evidence>
<organism evidence="1 2">
    <name type="scientific">Ensete ventricosum</name>
    <name type="common">Abyssinian banana</name>
    <name type="synonym">Musa ensete</name>
    <dbReference type="NCBI Taxonomy" id="4639"/>
    <lineage>
        <taxon>Eukaryota</taxon>
        <taxon>Viridiplantae</taxon>
        <taxon>Streptophyta</taxon>
        <taxon>Embryophyta</taxon>
        <taxon>Tracheophyta</taxon>
        <taxon>Spermatophyta</taxon>
        <taxon>Magnoliopsida</taxon>
        <taxon>Liliopsida</taxon>
        <taxon>Zingiberales</taxon>
        <taxon>Musaceae</taxon>
        <taxon>Ensete</taxon>
    </lineage>
</organism>
<protein>
    <submittedName>
        <fullName evidence="1">Uncharacterized protein</fullName>
    </submittedName>
</protein>
<dbReference type="AlphaFoldDB" id="A0AAV8RPM5"/>
<keyword evidence="2" id="KW-1185">Reference proteome</keyword>